<accession>A0ACC2UQ96</accession>
<comment type="caution">
    <text evidence="1">The sequence shown here is derived from an EMBL/GenBank/DDBJ whole genome shotgun (WGS) entry which is preliminary data.</text>
</comment>
<name>A0ACC2UQ96_9FUNG</name>
<dbReference type="Proteomes" id="UP001165960">
    <property type="component" value="Unassembled WGS sequence"/>
</dbReference>
<evidence type="ECO:0000313" key="1">
    <source>
        <dbReference type="EMBL" id="KAJ9088919.1"/>
    </source>
</evidence>
<protein>
    <submittedName>
        <fullName evidence="1">Uncharacterized protein</fullName>
    </submittedName>
</protein>
<evidence type="ECO:0000313" key="2">
    <source>
        <dbReference type="Proteomes" id="UP001165960"/>
    </source>
</evidence>
<keyword evidence="2" id="KW-1185">Reference proteome</keyword>
<organism evidence="1 2">
    <name type="scientific">Entomophthora muscae</name>
    <dbReference type="NCBI Taxonomy" id="34485"/>
    <lineage>
        <taxon>Eukaryota</taxon>
        <taxon>Fungi</taxon>
        <taxon>Fungi incertae sedis</taxon>
        <taxon>Zoopagomycota</taxon>
        <taxon>Entomophthoromycotina</taxon>
        <taxon>Entomophthoromycetes</taxon>
        <taxon>Entomophthorales</taxon>
        <taxon>Entomophthoraceae</taxon>
        <taxon>Entomophthora</taxon>
    </lineage>
</organism>
<proteinExistence type="predicted"/>
<sequence>MQILAILTAASLTFAKVLPFTLKDQGCIFKAERSADLKAPYYRANCRKNLEEDEYDHWLLDEEDGRLIWRDYEGDEGMKQVILKSDCDHILESQILFNYIRSGNADVLCPLFDKENRSEQVRTILNGPENMRFIDKNINMAKGQIFGPNPGKLSSIIKRHKENHFATALDEYIYNIQPNFHATKSKLNQIFADFLKAHPEVHSQFNGTFMARSNKALATAHQRLEGIIAEFESKS</sequence>
<reference evidence="1" key="1">
    <citation type="submission" date="2022-04" db="EMBL/GenBank/DDBJ databases">
        <title>Genome of the entomopathogenic fungus Entomophthora muscae.</title>
        <authorList>
            <person name="Elya C."/>
            <person name="Lovett B.R."/>
            <person name="Lee E."/>
            <person name="Macias A.M."/>
            <person name="Hajek A.E."/>
            <person name="De Bivort B.L."/>
            <person name="Kasson M.T."/>
            <person name="De Fine Licht H.H."/>
            <person name="Stajich J.E."/>
        </authorList>
    </citation>
    <scope>NUCLEOTIDE SEQUENCE</scope>
    <source>
        <strain evidence="1">Berkeley</strain>
    </source>
</reference>
<gene>
    <name evidence="1" type="ORF">DSO57_1018178</name>
</gene>
<dbReference type="EMBL" id="QTSX02000078">
    <property type="protein sequence ID" value="KAJ9088919.1"/>
    <property type="molecule type" value="Genomic_DNA"/>
</dbReference>